<dbReference type="Gene3D" id="3.30.830.10">
    <property type="entry name" value="Metalloenzyme, LuxS/M16 peptidase-like"/>
    <property type="match status" value="1"/>
</dbReference>
<feature type="signal peptide" evidence="2">
    <location>
        <begin position="1"/>
        <end position="18"/>
    </location>
</feature>
<dbReference type="Pfam" id="PF16187">
    <property type="entry name" value="Peptidase_M16_M"/>
    <property type="match status" value="1"/>
</dbReference>
<gene>
    <name evidence="4" type="ORF">HPP92_028243</name>
</gene>
<sequence>MEFLALLMYCDWMSVTLCEPWFGSSYLVEDIPPSTLEHWASPLEIIPSLHLPLKNEFIPEDFSLRNANILPSSVSASYPKCVIDHPLMKLWYKIDHTFNVPRANTYFLVTMKGGYSSLKACVLTELFVHLLKDELNEITYQVSLYLYVIP</sequence>
<dbReference type="InterPro" id="IPR050626">
    <property type="entry name" value="Peptidase_M16"/>
</dbReference>
<reference evidence="4 5" key="1">
    <citation type="journal article" date="2020" name="Nat. Food">
        <title>A phased Vanilla planifolia genome enables genetic improvement of flavour and production.</title>
        <authorList>
            <person name="Hasing T."/>
            <person name="Tang H."/>
            <person name="Brym M."/>
            <person name="Khazi F."/>
            <person name="Huang T."/>
            <person name="Chambers A.H."/>
        </authorList>
    </citation>
    <scope>NUCLEOTIDE SEQUENCE [LARGE SCALE GENOMIC DNA]</scope>
    <source>
        <tissue evidence="4">Leaf</tissue>
    </source>
</reference>
<feature type="domain" description="Peptidase M16 middle/third" evidence="3">
    <location>
        <begin position="17"/>
        <end position="141"/>
    </location>
</feature>
<dbReference type="InterPro" id="IPR011249">
    <property type="entry name" value="Metalloenz_LuxS/M16"/>
</dbReference>
<accession>A0A835U666</accession>
<comment type="caution">
    <text evidence="4">The sequence shown here is derived from an EMBL/GenBank/DDBJ whole genome shotgun (WGS) entry which is preliminary data.</text>
</comment>
<feature type="chain" id="PRO_5033053823" description="Peptidase M16 middle/third domain-containing protein" evidence="2">
    <location>
        <begin position="19"/>
        <end position="150"/>
    </location>
</feature>
<dbReference type="InterPro" id="IPR032632">
    <property type="entry name" value="Peptidase_M16_M"/>
</dbReference>
<dbReference type="PANTHER" id="PTHR43690:SF18">
    <property type="entry name" value="INSULIN-DEGRADING ENZYME-RELATED"/>
    <property type="match status" value="1"/>
</dbReference>
<proteinExistence type="predicted"/>
<name>A0A835U666_VANPL</name>
<dbReference type="OrthoDB" id="952271at2759"/>
<evidence type="ECO:0000256" key="1">
    <source>
        <dbReference type="ARBA" id="ARBA00022723"/>
    </source>
</evidence>
<keyword evidence="1" id="KW-0479">Metal-binding</keyword>
<keyword evidence="2" id="KW-0732">Signal</keyword>
<evidence type="ECO:0000313" key="4">
    <source>
        <dbReference type="EMBL" id="KAG0447596.1"/>
    </source>
</evidence>
<dbReference type="PANTHER" id="PTHR43690">
    <property type="entry name" value="NARDILYSIN"/>
    <property type="match status" value="1"/>
</dbReference>
<dbReference type="EMBL" id="JADCNM010000438">
    <property type="protein sequence ID" value="KAG0447596.1"/>
    <property type="molecule type" value="Genomic_DNA"/>
</dbReference>
<evidence type="ECO:0000259" key="3">
    <source>
        <dbReference type="Pfam" id="PF16187"/>
    </source>
</evidence>
<evidence type="ECO:0000313" key="5">
    <source>
        <dbReference type="Proteomes" id="UP000639772"/>
    </source>
</evidence>
<dbReference type="AlphaFoldDB" id="A0A835U666"/>
<evidence type="ECO:0000256" key="2">
    <source>
        <dbReference type="SAM" id="SignalP"/>
    </source>
</evidence>
<organism evidence="4 5">
    <name type="scientific">Vanilla planifolia</name>
    <name type="common">Vanilla</name>
    <dbReference type="NCBI Taxonomy" id="51239"/>
    <lineage>
        <taxon>Eukaryota</taxon>
        <taxon>Viridiplantae</taxon>
        <taxon>Streptophyta</taxon>
        <taxon>Embryophyta</taxon>
        <taxon>Tracheophyta</taxon>
        <taxon>Spermatophyta</taxon>
        <taxon>Magnoliopsida</taxon>
        <taxon>Liliopsida</taxon>
        <taxon>Asparagales</taxon>
        <taxon>Orchidaceae</taxon>
        <taxon>Vanilloideae</taxon>
        <taxon>Vanilleae</taxon>
        <taxon>Vanilla</taxon>
    </lineage>
</organism>
<protein>
    <recommendedName>
        <fullName evidence="3">Peptidase M16 middle/third domain-containing protein</fullName>
    </recommendedName>
</protein>
<dbReference type="SUPFAM" id="SSF63411">
    <property type="entry name" value="LuxS/MPP-like metallohydrolase"/>
    <property type="match status" value="1"/>
</dbReference>
<dbReference type="Proteomes" id="UP000639772">
    <property type="component" value="Unassembled WGS sequence"/>
</dbReference>
<dbReference type="GO" id="GO:0046872">
    <property type="term" value="F:metal ion binding"/>
    <property type="evidence" value="ECO:0007669"/>
    <property type="project" value="UniProtKB-KW"/>
</dbReference>
<dbReference type="GO" id="GO:0005829">
    <property type="term" value="C:cytosol"/>
    <property type="evidence" value="ECO:0007669"/>
    <property type="project" value="TreeGrafter"/>
</dbReference>